<keyword evidence="1" id="KW-0732">Signal</keyword>
<dbReference type="Proteomes" id="UP000807115">
    <property type="component" value="Chromosome 9"/>
</dbReference>
<organism evidence="2 3">
    <name type="scientific">Sorghum bicolor</name>
    <name type="common">Sorghum</name>
    <name type="synonym">Sorghum vulgare</name>
    <dbReference type="NCBI Taxonomy" id="4558"/>
    <lineage>
        <taxon>Eukaryota</taxon>
        <taxon>Viridiplantae</taxon>
        <taxon>Streptophyta</taxon>
        <taxon>Embryophyta</taxon>
        <taxon>Tracheophyta</taxon>
        <taxon>Spermatophyta</taxon>
        <taxon>Magnoliopsida</taxon>
        <taxon>Liliopsida</taxon>
        <taxon>Poales</taxon>
        <taxon>Poaceae</taxon>
        <taxon>PACMAD clade</taxon>
        <taxon>Panicoideae</taxon>
        <taxon>Andropogonodae</taxon>
        <taxon>Andropogoneae</taxon>
        <taxon>Sorghinae</taxon>
        <taxon>Sorghum</taxon>
    </lineage>
</organism>
<dbReference type="AlphaFoldDB" id="A0A921QBQ6"/>
<evidence type="ECO:0000313" key="3">
    <source>
        <dbReference type="Proteomes" id="UP000807115"/>
    </source>
</evidence>
<reference evidence="2" key="1">
    <citation type="journal article" date="2019" name="BMC Genomics">
        <title>A new reference genome for Sorghum bicolor reveals high levels of sequence similarity between sweet and grain genotypes: implications for the genetics of sugar metabolism.</title>
        <authorList>
            <person name="Cooper E.A."/>
            <person name="Brenton Z.W."/>
            <person name="Flinn B.S."/>
            <person name="Jenkins J."/>
            <person name="Shu S."/>
            <person name="Flowers D."/>
            <person name="Luo F."/>
            <person name="Wang Y."/>
            <person name="Xia P."/>
            <person name="Barry K."/>
            <person name="Daum C."/>
            <person name="Lipzen A."/>
            <person name="Yoshinaga Y."/>
            <person name="Schmutz J."/>
            <person name="Saski C."/>
            <person name="Vermerris W."/>
            <person name="Kresovich S."/>
        </authorList>
    </citation>
    <scope>NUCLEOTIDE SEQUENCE</scope>
</reference>
<reference evidence="2" key="2">
    <citation type="submission" date="2020-10" db="EMBL/GenBank/DDBJ databases">
        <authorList>
            <person name="Cooper E.A."/>
            <person name="Brenton Z.W."/>
            <person name="Flinn B.S."/>
            <person name="Jenkins J."/>
            <person name="Shu S."/>
            <person name="Flowers D."/>
            <person name="Luo F."/>
            <person name="Wang Y."/>
            <person name="Xia P."/>
            <person name="Barry K."/>
            <person name="Daum C."/>
            <person name="Lipzen A."/>
            <person name="Yoshinaga Y."/>
            <person name="Schmutz J."/>
            <person name="Saski C."/>
            <person name="Vermerris W."/>
            <person name="Kresovich S."/>
        </authorList>
    </citation>
    <scope>NUCLEOTIDE SEQUENCE</scope>
</reference>
<feature type="signal peptide" evidence="1">
    <location>
        <begin position="1"/>
        <end position="20"/>
    </location>
</feature>
<gene>
    <name evidence="2" type="ORF">BDA96_09G119800</name>
</gene>
<dbReference type="EMBL" id="CM027688">
    <property type="protein sequence ID" value="KAG0517792.1"/>
    <property type="molecule type" value="Genomic_DNA"/>
</dbReference>
<proteinExistence type="predicted"/>
<feature type="chain" id="PRO_5037932676" evidence="1">
    <location>
        <begin position="21"/>
        <end position="44"/>
    </location>
</feature>
<evidence type="ECO:0000313" key="2">
    <source>
        <dbReference type="EMBL" id="KAG0517792.1"/>
    </source>
</evidence>
<evidence type="ECO:0000256" key="1">
    <source>
        <dbReference type="SAM" id="SignalP"/>
    </source>
</evidence>
<sequence length="44" mass="5184">MANWTWLVDILSVEAMLVEAIFELRRKGHLQSLYAEVLVEQMHI</sequence>
<name>A0A921QBQ6_SORBI</name>
<protein>
    <submittedName>
        <fullName evidence="2">Uncharacterized protein</fullName>
    </submittedName>
</protein>
<accession>A0A921QBQ6</accession>
<comment type="caution">
    <text evidence="2">The sequence shown here is derived from an EMBL/GenBank/DDBJ whole genome shotgun (WGS) entry which is preliminary data.</text>
</comment>